<dbReference type="Gene3D" id="1.10.10.610">
    <property type="entry name" value="YehU-like"/>
    <property type="match status" value="1"/>
</dbReference>
<dbReference type="SUPFAM" id="SSF118001">
    <property type="entry name" value="YehU-like"/>
    <property type="match status" value="1"/>
</dbReference>
<sequence length="82" mass="9699">MFIDHKLLSEDALNGLIKDYLTRCDFDSSDFQDQNTQVERVVNALNRKEMVITWSELHQSFNIQDKQSFDENAYESDESIDY</sequence>
<proteinExistence type="inferred from homology"/>
<comment type="similarity">
    <text evidence="1">Belongs to the UPF0270 family.</text>
</comment>
<protein>
    <submittedName>
        <fullName evidence="2">YheU family protein</fullName>
    </submittedName>
</protein>
<reference evidence="2" key="1">
    <citation type="submission" date="2022-10" db="EMBL/GenBank/DDBJ databases">
        <title>Catenovulum adriacola sp. nov. isolated in the Harbour of Susak.</title>
        <authorList>
            <person name="Schoch T."/>
            <person name="Reich S.J."/>
            <person name="Stoeferle S."/>
            <person name="Flaiz M."/>
            <person name="Kazda M."/>
            <person name="Riedel C.U."/>
            <person name="Duerre P."/>
        </authorList>
    </citation>
    <scope>NUCLEOTIDE SEQUENCE</scope>
    <source>
        <strain evidence="2">TS8</strain>
    </source>
</reference>
<dbReference type="RefSeq" id="WP_268075567.1">
    <property type="nucleotide sequence ID" value="NZ_CP109965.1"/>
</dbReference>
<dbReference type="Proteomes" id="UP001163726">
    <property type="component" value="Chromosome"/>
</dbReference>
<gene>
    <name evidence="2" type="ORF">OLW01_04665</name>
</gene>
<evidence type="ECO:0000313" key="2">
    <source>
        <dbReference type="EMBL" id="WAJ71103.1"/>
    </source>
</evidence>
<dbReference type="Pfam" id="PF06794">
    <property type="entry name" value="UPF0270"/>
    <property type="match status" value="1"/>
</dbReference>
<name>A0ABY7ANF8_9ALTE</name>
<dbReference type="InterPro" id="IPR010648">
    <property type="entry name" value="UPF0270"/>
</dbReference>
<dbReference type="InterPro" id="IPR036685">
    <property type="entry name" value="YehU-like_sf"/>
</dbReference>
<keyword evidence="3" id="KW-1185">Reference proteome</keyword>
<accession>A0ABY7ANF8</accession>
<evidence type="ECO:0000256" key="1">
    <source>
        <dbReference type="ARBA" id="ARBA00006450"/>
    </source>
</evidence>
<organism evidence="2 3">
    <name type="scientific">Catenovulum adriaticum</name>
    <dbReference type="NCBI Taxonomy" id="2984846"/>
    <lineage>
        <taxon>Bacteria</taxon>
        <taxon>Pseudomonadati</taxon>
        <taxon>Pseudomonadota</taxon>
        <taxon>Gammaproteobacteria</taxon>
        <taxon>Alteromonadales</taxon>
        <taxon>Alteromonadaceae</taxon>
        <taxon>Catenovulum</taxon>
    </lineage>
</organism>
<dbReference type="EMBL" id="CP109965">
    <property type="protein sequence ID" value="WAJ71103.1"/>
    <property type="molecule type" value="Genomic_DNA"/>
</dbReference>
<evidence type="ECO:0000313" key="3">
    <source>
        <dbReference type="Proteomes" id="UP001163726"/>
    </source>
</evidence>